<keyword evidence="3" id="KW-1133">Transmembrane helix</keyword>
<keyword evidence="3" id="KW-0472">Membrane</keyword>
<dbReference type="RefSeq" id="WP_252961229.1">
    <property type="nucleotide sequence ID" value="NZ_CAMIPH010000017.1"/>
</dbReference>
<name>A0ABY5CUF3_9GAMM</name>
<organism evidence="5 6">
    <name type="scientific">Serratia entomophila</name>
    <dbReference type="NCBI Taxonomy" id="42906"/>
    <lineage>
        <taxon>Bacteria</taxon>
        <taxon>Pseudomonadati</taxon>
        <taxon>Pseudomonadota</taxon>
        <taxon>Gammaproteobacteria</taxon>
        <taxon>Enterobacterales</taxon>
        <taxon>Yersiniaceae</taxon>
        <taxon>Serratia</taxon>
    </lineage>
</organism>
<keyword evidence="3" id="KW-0812">Transmembrane</keyword>
<dbReference type="Pfam" id="PF00486">
    <property type="entry name" value="Trans_reg_C"/>
    <property type="match status" value="1"/>
</dbReference>
<dbReference type="Proteomes" id="UP001056873">
    <property type="component" value="Chromosome"/>
</dbReference>
<evidence type="ECO:0000313" key="5">
    <source>
        <dbReference type="EMBL" id="USV01073.1"/>
    </source>
</evidence>
<evidence type="ECO:0000313" key="6">
    <source>
        <dbReference type="Proteomes" id="UP001056873"/>
    </source>
</evidence>
<dbReference type="SMART" id="SM00862">
    <property type="entry name" value="Trans_reg_C"/>
    <property type="match status" value="1"/>
</dbReference>
<evidence type="ECO:0000256" key="3">
    <source>
        <dbReference type="SAM" id="Phobius"/>
    </source>
</evidence>
<dbReference type="SUPFAM" id="SSF46894">
    <property type="entry name" value="C-terminal effector domain of the bipartite response regulators"/>
    <property type="match status" value="1"/>
</dbReference>
<keyword evidence="1 2" id="KW-0238">DNA-binding</keyword>
<feature type="DNA-binding region" description="OmpR/PhoB-type" evidence="2">
    <location>
        <begin position="2"/>
        <end position="104"/>
    </location>
</feature>
<dbReference type="InterPro" id="IPR016032">
    <property type="entry name" value="Sig_transdc_resp-reg_C-effctor"/>
</dbReference>
<evidence type="ECO:0000256" key="2">
    <source>
        <dbReference type="PROSITE-ProRule" id="PRU01091"/>
    </source>
</evidence>
<dbReference type="InterPro" id="IPR036388">
    <property type="entry name" value="WH-like_DNA-bd_sf"/>
</dbReference>
<feature type="transmembrane region" description="Helical" evidence="3">
    <location>
        <begin position="159"/>
        <end position="177"/>
    </location>
</feature>
<proteinExistence type="predicted"/>
<keyword evidence="6" id="KW-1185">Reference proteome</keyword>
<evidence type="ECO:0000256" key="1">
    <source>
        <dbReference type="ARBA" id="ARBA00023125"/>
    </source>
</evidence>
<feature type="domain" description="OmpR/PhoB-type" evidence="4">
    <location>
        <begin position="2"/>
        <end position="104"/>
    </location>
</feature>
<reference evidence="5" key="1">
    <citation type="journal article" date="2022" name="BMC Genomics">
        <title>Genome sequence of the entomopathogenic Serratia entomophila isolate 626 and characterisation of the species specific itaconate degradation pathway.</title>
        <authorList>
            <person name="Vaughan A.L."/>
            <person name="Altermann E."/>
            <person name="Glare T.R."/>
            <person name="Hurst M.R.H."/>
        </authorList>
    </citation>
    <scope>NUCLEOTIDE SEQUENCE</scope>
    <source>
        <strain evidence="5">626</strain>
    </source>
</reference>
<protein>
    <submittedName>
        <fullName evidence="5">Winged helix-turn-helix domain-containing protein</fullName>
    </submittedName>
</protein>
<dbReference type="EMBL" id="CP074347">
    <property type="protein sequence ID" value="USV01073.1"/>
    <property type="molecule type" value="Genomic_DNA"/>
</dbReference>
<dbReference type="InterPro" id="IPR001867">
    <property type="entry name" value="OmpR/PhoB-type_DNA-bd"/>
</dbReference>
<dbReference type="Gene3D" id="1.10.10.10">
    <property type="entry name" value="Winged helix-like DNA-binding domain superfamily/Winged helix DNA-binding domain"/>
    <property type="match status" value="1"/>
</dbReference>
<dbReference type="PROSITE" id="PS51755">
    <property type="entry name" value="OMPR_PHOB"/>
    <property type="match status" value="1"/>
</dbReference>
<sequence length="273" mass="31057">MKYIINSKIVFSVDEGTLSVYESAETPVKLSKPACRLLLELIKKNNHSVSRDELLQRVWINYSPTASNAGLNNYIREIRKALLSIGMDNNIIVTIPKLGFKLEGEIQPAEARIQTPEPENAVEIPLVPHTEDTVVEQKNHEIVVTHTERKHFFSWRQPLVVSLILIISLCAFFTFSHNGKPNLISYSLIQSVDNCDIYSIGKVRFTPSLLADLMQAIKKEGVDCLKNKNDIFYMEDRIGESVPRVSLISICDKHQGSNYDHCFSMKKQRNIIK</sequence>
<accession>A0ABY5CUF3</accession>
<dbReference type="CDD" id="cd00383">
    <property type="entry name" value="trans_reg_C"/>
    <property type="match status" value="1"/>
</dbReference>
<evidence type="ECO:0000259" key="4">
    <source>
        <dbReference type="PROSITE" id="PS51755"/>
    </source>
</evidence>
<gene>
    <name evidence="5" type="ORF">KFQ06_00480</name>
</gene>